<proteinExistence type="predicted"/>
<accession>A0ACA9R8S0</accession>
<keyword evidence="2" id="KW-1185">Reference proteome</keyword>
<evidence type="ECO:0000313" key="1">
    <source>
        <dbReference type="EMBL" id="CAG8782449.1"/>
    </source>
</evidence>
<organism evidence="1 2">
    <name type="scientific">Racocetra persica</name>
    <dbReference type="NCBI Taxonomy" id="160502"/>
    <lineage>
        <taxon>Eukaryota</taxon>
        <taxon>Fungi</taxon>
        <taxon>Fungi incertae sedis</taxon>
        <taxon>Mucoromycota</taxon>
        <taxon>Glomeromycotina</taxon>
        <taxon>Glomeromycetes</taxon>
        <taxon>Diversisporales</taxon>
        <taxon>Gigasporaceae</taxon>
        <taxon>Racocetra</taxon>
    </lineage>
</organism>
<reference evidence="1" key="1">
    <citation type="submission" date="2021-06" db="EMBL/GenBank/DDBJ databases">
        <authorList>
            <person name="Kallberg Y."/>
            <person name="Tangrot J."/>
            <person name="Rosling A."/>
        </authorList>
    </citation>
    <scope>NUCLEOTIDE SEQUENCE</scope>
    <source>
        <strain evidence="1">MA461A</strain>
    </source>
</reference>
<comment type="caution">
    <text evidence="1">The sequence shown here is derived from an EMBL/GenBank/DDBJ whole genome shotgun (WGS) entry which is preliminary data.</text>
</comment>
<dbReference type="EMBL" id="CAJVQC010046088">
    <property type="protein sequence ID" value="CAG8782449.1"/>
    <property type="molecule type" value="Genomic_DNA"/>
</dbReference>
<evidence type="ECO:0000313" key="2">
    <source>
        <dbReference type="Proteomes" id="UP000789920"/>
    </source>
</evidence>
<feature type="non-terminal residue" evidence="1">
    <location>
        <position position="1"/>
    </location>
</feature>
<protein>
    <submittedName>
        <fullName evidence="1">12692_t:CDS:1</fullName>
    </submittedName>
</protein>
<gene>
    <name evidence="1" type="ORF">RPERSI_LOCUS17798</name>
</gene>
<sequence>KTGIALVNDPSQEPAMVTELLYLKAKMDEIVSGAFQGNNTFNYTVKESFEMFINQRQNKPAELIAKYVDQTLRLGNKSMDDTDIERTLNEVLVLFRYIQGKDIFEAFYKRDLAKRLLLNKSASFDYEKSMLSKLRKECGPQFTSKLEGMFKDIDLSKDFMQSFENSKSGEPIKDYKIDLYVNVLTQGFWPSYPPSPLNIPPNVVQCQQIFRDFYLSKHNGRSLKWQNSLGHCMLAAEFPKGNKELVVSLSQGVVLLLFNDLPYGGRRTYDEIKEMSGMEPKELNRTLQSLACGKVRVLVKYPKGRDIFITDEFSVNEEFEAKIFRIKINTIQLKETKEENAMTTESVFMDRQHQIDAGLVRIAKMRKTLSHNELITELLGILKFKPPMSDIKKRIESLIDREYLERDKTDSTKYKYLA</sequence>
<name>A0ACA9R8S0_9GLOM</name>
<dbReference type="Proteomes" id="UP000789920">
    <property type="component" value="Unassembled WGS sequence"/>
</dbReference>